<dbReference type="PROSITE" id="PS51257">
    <property type="entry name" value="PROKAR_LIPOPROTEIN"/>
    <property type="match status" value="1"/>
</dbReference>
<evidence type="ECO:0000313" key="1">
    <source>
        <dbReference type="EMBL" id="SUJ08870.1"/>
    </source>
</evidence>
<gene>
    <name evidence="1" type="ORF">NCTC11388_01927</name>
</gene>
<accession>A0A380BXM4</accession>
<dbReference type="Gene3D" id="1.25.40.390">
    <property type="match status" value="1"/>
</dbReference>
<dbReference type="EMBL" id="UGYW01000002">
    <property type="protein sequence ID" value="SUJ08870.1"/>
    <property type="molecule type" value="Genomic_DNA"/>
</dbReference>
<dbReference type="InterPro" id="IPR024302">
    <property type="entry name" value="SusD-like"/>
</dbReference>
<proteinExistence type="predicted"/>
<dbReference type="Pfam" id="PF12741">
    <property type="entry name" value="SusD-like"/>
    <property type="match status" value="1"/>
</dbReference>
<name>A0A380BXM4_SPHSI</name>
<dbReference type="Proteomes" id="UP000254893">
    <property type="component" value="Unassembled WGS sequence"/>
</dbReference>
<reference evidence="1 2" key="1">
    <citation type="submission" date="2018-06" db="EMBL/GenBank/DDBJ databases">
        <authorList>
            <consortium name="Pathogen Informatics"/>
            <person name="Doyle S."/>
        </authorList>
    </citation>
    <scope>NUCLEOTIDE SEQUENCE [LARGE SCALE GENOMIC DNA]</scope>
    <source>
        <strain evidence="1 2">NCTC11388</strain>
    </source>
</reference>
<dbReference type="SUPFAM" id="SSF48452">
    <property type="entry name" value="TPR-like"/>
    <property type="match status" value="1"/>
</dbReference>
<keyword evidence="1" id="KW-0449">Lipoprotein</keyword>
<dbReference type="InterPro" id="IPR011990">
    <property type="entry name" value="TPR-like_helical_dom_sf"/>
</dbReference>
<dbReference type="AlphaFoldDB" id="A0A380BXM4"/>
<protein>
    <submittedName>
        <fullName evidence="1">Susd and RagB outer membrane lipoprotein</fullName>
    </submittedName>
</protein>
<evidence type="ECO:0000313" key="2">
    <source>
        <dbReference type="Proteomes" id="UP000254893"/>
    </source>
</evidence>
<organism evidence="1 2">
    <name type="scientific">Sphingobacterium spiritivorum</name>
    <name type="common">Flavobacterium spiritivorum</name>
    <dbReference type="NCBI Taxonomy" id="258"/>
    <lineage>
        <taxon>Bacteria</taxon>
        <taxon>Pseudomonadati</taxon>
        <taxon>Bacteroidota</taxon>
        <taxon>Sphingobacteriia</taxon>
        <taxon>Sphingobacteriales</taxon>
        <taxon>Sphingobacteriaceae</taxon>
        <taxon>Sphingobacterium</taxon>
    </lineage>
</organism>
<sequence>MIKRMYKIYVLAALGLASCTKDFVDINKDPNKLTGVGQREMPFMFAKAQSSSALNRSFYQTVQNLGADLYAQYFALTSTSFATDRYALVPDWQRRFWTVVYVDTAPQLKSILSNAEPNSGEAALANILWVYAFHRLTDHFGPVPYFDAAEAKDVIPYDPMDKIYDDFFRPADQVGCGPESASSRNKGF</sequence>